<evidence type="ECO:0000313" key="2">
    <source>
        <dbReference type="Proteomes" id="UP000186609"/>
    </source>
</evidence>
<accession>A0A1P8JTI7</accession>
<name>A0A1P8JTI7_9BURK</name>
<dbReference type="SUPFAM" id="SSF53850">
    <property type="entry name" value="Periplasmic binding protein-like II"/>
    <property type="match status" value="1"/>
</dbReference>
<dbReference type="RefSeq" id="WP_076198193.1">
    <property type="nucleotide sequence ID" value="NZ_CP019236.1"/>
</dbReference>
<dbReference type="Gene3D" id="3.40.190.10">
    <property type="entry name" value="Periplasmic binding protein-like II"/>
    <property type="match status" value="2"/>
</dbReference>
<evidence type="ECO:0000313" key="1">
    <source>
        <dbReference type="EMBL" id="APW37074.1"/>
    </source>
</evidence>
<proteinExistence type="predicted"/>
<reference evidence="1 2" key="1">
    <citation type="submission" date="2017-01" db="EMBL/GenBank/DDBJ databases">
        <authorList>
            <person name="Mah S.A."/>
            <person name="Swanson W.J."/>
            <person name="Moy G.W."/>
            <person name="Vacquier V.D."/>
        </authorList>
    </citation>
    <scope>NUCLEOTIDE SEQUENCE [LARGE SCALE GENOMIC DNA]</scope>
    <source>
        <strain evidence="1 2">DCY110</strain>
    </source>
</reference>
<dbReference type="EMBL" id="CP019236">
    <property type="protein sequence ID" value="APW37074.1"/>
    <property type="molecule type" value="Genomic_DNA"/>
</dbReference>
<keyword evidence="2" id="KW-1185">Reference proteome</keyword>
<dbReference type="OrthoDB" id="7677520at2"/>
<sequence>MCNLEPRGTQLRPTTRRTVLAALGMALSATSFGQAPAPEIYLVSDEWHDLTRRDGTGLYFDLIRMVYERRGVKIRIGIFPYARTVQMVKEKQADAWVASFLHEKDFPLYPKWHFDQNAQMVVFRKTLPGGYSGLASLRNKRVGWLRDFGLDRYILEPMKINEVDSIKSAFLMLENDRFDYFIGAKSDLEDGIKKDKIDMGRYEMVFAMNLGLYLAFADTERGRSFRAMWDKEMEGLHKTDAFKAVYKKYGYDYPFP</sequence>
<organism evidence="1 2">
    <name type="scientific">Rhodoferax koreensis</name>
    <dbReference type="NCBI Taxonomy" id="1842727"/>
    <lineage>
        <taxon>Bacteria</taxon>
        <taxon>Pseudomonadati</taxon>
        <taxon>Pseudomonadota</taxon>
        <taxon>Betaproteobacteria</taxon>
        <taxon>Burkholderiales</taxon>
        <taxon>Comamonadaceae</taxon>
        <taxon>Rhodoferax</taxon>
    </lineage>
</organism>
<protein>
    <submittedName>
        <fullName evidence="1">Uncharacterized protein</fullName>
    </submittedName>
</protein>
<dbReference type="AlphaFoldDB" id="A0A1P8JTI7"/>
<dbReference type="KEGG" id="rhy:RD110_07590"/>
<dbReference type="Proteomes" id="UP000186609">
    <property type="component" value="Chromosome"/>
</dbReference>
<gene>
    <name evidence="1" type="ORF">RD110_07590</name>
</gene>
<dbReference type="STRING" id="1842727.RD110_07590"/>